<dbReference type="PANTHER" id="PTHR12316:SF17">
    <property type="entry name" value="NINJURIN C, ISOFORM D"/>
    <property type="match status" value="1"/>
</dbReference>
<evidence type="ECO:0000256" key="4">
    <source>
        <dbReference type="ARBA" id="ARBA00022889"/>
    </source>
</evidence>
<comment type="subcellular location">
    <subcellularLocation>
        <location evidence="1">Membrane</location>
        <topology evidence="1">Multi-pass membrane protein</topology>
    </subcellularLocation>
</comment>
<evidence type="ECO:0000256" key="3">
    <source>
        <dbReference type="ARBA" id="ARBA00022692"/>
    </source>
</evidence>
<proteinExistence type="evidence at transcript level"/>
<evidence type="ECO:0000256" key="2">
    <source>
        <dbReference type="ARBA" id="ARBA00008141"/>
    </source>
</evidence>
<keyword evidence="3 7" id="KW-0812">Transmembrane</keyword>
<dbReference type="InterPro" id="IPR007007">
    <property type="entry name" value="Ninjurin"/>
</dbReference>
<dbReference type="OrthoDB" id="6114058at2759"/>
<name>A0A2L2YUM6_PARTP</name>
<dbReference type="Pfam" id="PF04923">
    <property type="entry name" value="Ninjurin"/>
    <property type="match status" value="1"/>
</dbReference>
<keyword evidence="5 7" id="KW-1133">Transmembrane helix</keyword>
<feature type="transmembrane region" description="Helical" evidence="7">
    <location>
        <begin position="106"/>
        <end position="126"/>
    </location>
</feature>
<feature type="transmembrane region" description="Helical" evidence="7">
    <location>
        <begin position="63"/>
        <end position="85"/>
    </location>
</feature>
<accession>A0A2L2YUM6</accession>
<comment type="similarity">
    <text evidence="2">Belongs to the ninjurin family.</text>
</comment>
<reference evidence="8" key="1">
    <citation type="journal article" date="2016" name="Mol. Ecol. Resour.">
        <title>Evaluation of the impact of RNA preservation methods of spiders for de novo transcriptome assembly.</title>
        <authorList>
            <person name="Kono N."/>
            <person name="Nakamura H."/>
            <person name="Ito Y."/>
            <person name="Tomita M."/>
            <person name="Arakawa K."/>
        </authorList>
    </citation>
    <scope>NUCLEOTIDE SEQUENCE</scope>
    <source>
        <tissue evidence="8">Whole body</tissue>
    </source>
</reference>
<keyword evidence="6 7" id="KW-0472">Membrane</keyword>
<evidence type="ECO:0000256" key="1">
    <source>
        <dbReference type="ARBA" id="ARBA00004141"/>
    </source>
</evidence>
<organism evidence="8">
    <name type="scientific">Parasteatoda tepidariorum</name>
    <name type="common">Common house spider</name>
    <name type="synonym">Achaearanea tepidariorum</name>
    <dbReference type="NCBI Taxonomy" id="114398"/>
    <lineage>
        <taxon>Eukaryota</taxon>
        <taxon>Metazoa</taxon>
        <taxon>Ecdysozoa</taxon>
        <taxon>Arthropoda</taxon>
        <taxon>Chelicerata</taxon>
        <taxon>Arachnida</taxon>
        <taxon>Araneae</taxon>
        <taxon>Araneomorphae</taxon>
        <taxon>Entelegynae</taxon>
        <taxon>Araneoidea</taxon>
        <taxon>Theridiidae</taxon>
        <taxon>Parasteatoda</taxon>
    </lineage>
</organism>
<dbReference type="EMBL" id="IAAA01051845">
    <property type="protein sequence ID" value="LAA11786.1"/>
    <property type="molecule type" value="mRNA"/>
</dbReference>
<evidence type="ECO:0000313" key="8">
    <source>
        <dbReference type="EMBL" id="LAA11786.1"/>
    </source>
</evidence>
<dbReference type="GO" id="GO:0007155">
    <property type="term" value="P:cell adhesion"/>
    <property type="evidence" value="ECO:0007669"/>
    <property type="project" value="UniProtKB-KW"/>
</dbReference>
<dbReference type="GO" id="GO:0042246">
    <property type="term" value="P:tissue regeneration"/>
    <property type="evidence" value="ECO:0007669"/>
    <property type="project" value="InterPro"/>
</dbReference>
<evidence type="ECO:0000256" key="7">
    <source>
        <dbReference type="SAM" id="Phobius"/>
    </source>
</evidence>
<sequence>MEMRQCRKGDIVCHTINIIKMNFCNYCRRKTYAQASMDIALLVVNAAHLTKVLRGNPHDNLRMIKISLISVSIVLEVLIAILLFLKERYDLNDEKQNKVMDYMNDIIIYIIFASVLVHVFVSLFVVDHAPLHYWYIFNKTE</sequence>
<evidence type="ECO:0000256" key="6">
    <source>
        <dbReference type="ARBA" id="ARBA00023136"/>
    </source>
</evidence>
<protein>
    <submittedName>
        <fullName evidence="8">Ninjurin-1</fullName>
    </submittedName>
</protein>
<keyword evidence="4" id="KW-0130">Cell adhesion</keyword>
<dbReference type="AlphaFoldDB" id="A0A2L2YUM6"/>
<dbReference type="PANTHER" id="PTHR12316">
    <property type="entry name" value="NINJURIN-RELATED"/>
    <property type="match status" value="1"/>
</dbReference>
<evidence type="ECO:0000256" key="5">
    <source>
        <dbReference type="ARBA" id="ARBA00022989"/>
    </source>
</evidence>
<dbReference type="GO" id="GO:0016020">
    <property type="term" value="C:membrane"/>
    <property type="evidence" value="ECO:0007669"/>
    <property type="project" value="UniProtKB-SubCell"/>
</dbReference>